<evidence type="ECO:0000313" key="2">
    <source>
        <dbReference type="Proteomes" id="UP000192900"/>
    </source>
</evidence>
<accession>A0A1W6B8S5</accession>
<dbReference type="KEGG" id="palh:B1H58_16570"/>
<name>A0A1W6B8S5_9GAMM</name>
<proteinExistence type="predicted"/>
<gene>
    <name evidence="1" type="ORF">B1H58_16570</name>
</gene>
<keyword evidence="2" id="KW-1185">Reference proteome</keyword>
<organism evidence="1 2">
    <name type="scientific">Pantoea alhagi</name>
    <dbReference type="NCBI Taxonomy" id="1891675"/>
    <lineage>
        <taxon>Bacteria</taxon>
        <taxon>Pseudomonadati</taxon>
        <taxon>Pseudomonadota</taxon>
        <taxon>Gammaproteobacteria</taxon>
        <taxon>Enterobacterales</taxon>
        <taxon>Erwiniaceae</taxon>
        <taxon>Pantoea</taxon>
    </lineage>
</organism>
<sequence>MAIIEMNGKTIVYCQREDVFTYYKPELYGSYGMFESHTTPCFYWIVFIYPYHVEFIINTPVYIDDAFRIVQEHGTSKYSIRETRSIMFEDLDNSLL</sequence>
<reference evidence="1 2" key="1">
    <citation type="submission" date="2017-02" db="EMBL/GenBank/DDBJ databases">
        <title>Complete genome sequence of the drought resistance-promoting endophyte Pantoea alhagi LTYR-11Z.</title>
        <authorList>
            <person name="Zhang L."/>
        </authorList>
    </citation>
    <scope>NUCLEOTIDE SEQUENCE [LARGE SCALE GENOMIC DNA]</scope>
    <source>
        <strain evidence="1 2">LTYR-11Z</strain>
    </source>
</reference>
<dbReference type="EMBL" id="CP019706">
    <property type="protein sequence ID" value="ARJ43492.1"/>
    <property type="molecule type" value="Genomic_DNA"/>
</dbReference>
<dbReference type="STRING" id="1891675.B1H58_16570"/>
<protein>
    <submittedName>
        <fullName evidence="1">Uncharacterized protein</fullName>
    </submittedName>
</protein>
<dbReference type="AlphaFoldDB" id="A0A1W6B8S5"/>
<evidence type="ECO:0000313" key="1">
    <source>
        <dbReference type="EMBL" id="ARJ43492.1"/>
    </source>
</evidence>
<dbReference type="Proteomes" id="UP000192900">
    <property type="component" value="Chromosome"/>
</dbReference>